<feature type="region of interest" description="Disordered" evidence="1">
    <location>
        <begin position="108"/>
        <end position="144"/>
    </location>
</feature>
<evidence type="ECO:0000256" key="1">
    <source>
        <dbReference type="SAM" id="MobiDB-lite"/>
    </source>
</evidence>
<accession>A0ABN2E182</accession>
<gene>
    <name evidence="2" type="ORF">GCM10009789_53910</name>
</gene>
<reference evidence="2 3" key="1">
    <citation type="journal article" date="2019" name="Int. J. Syst. Evol. Microbiol.">
        <title>The Global Catalogue of Microorganisms (GCM) 10K type strain sequencing project: providing services to taxonomists for standard genome sequencing and annotation.</title>
        <authorList>
            <consortium name="The Broad Institute Genomics Platform"/>
            <consortium name="The Broad Institute Genome Sequencing Center for Infectious Disease"/>
            <person name="Wu L."/>
            <person name="Ma J."/>
        </authorList>
    </citation>
    <scope>NUCLEOTIDE SEQUENCE [LARGE SCALE GENOMIC DNA]</scope>
    <source>
        <strain evidence="2 3">JCM 14969</strain>
    </source>
</reference>
<comment type="caution">
    <text evidence="2">The sequence shown here is derived from an EMBL/GenBank/DDBJ whole genome shotgun (WGS) entry which is preliminary data.</text>
</comment>
<sequence>MREQPTPACNHLTAVRLKGFQMSVFDRLKDKASELLQGAGDKVSEATGIDLPIGDVTDQATETAQGLGDTAQGYAESAQGLGDTAQGYADAAGGQVTEATGVELPLDGVGDQVGQATEGINDLGQDVAGNATDRLGEITDPGQK</sequence>
<name>A0ABN2E182_9ACTN</name>
<keyword evidence="3" id="KW-1185">Reference proteome</keyword>
<dbReference type="Proteomes" id="UP001500393">
    <property type="component" value="Unassembled WGS sequence"/>
</dbReference>
<proteinExistence type="predicted"/>
<dbReference type="EMBL" id="BAAAOS010000038">
    <property type="protein sequence ID" value="GAA1593094.1"/>
    <property type="molecule type" value="Genomic_DNA"/>
</dbReference>
<evidence type="ECO:0008006" key="4">
    <source>
        <dbReference type="Google" id="ProtNLM"/>
    </source>
</evidence>
<protein>
    <recommendedName>
        <fullName evidence="4">Antitoxin protein of toxin-antitoxin system</fullName>
    </recommendedName>
</protein>
<evidence type="ECO:0000313" key="3">
    <source>
        <dbReference type="Proteomes" id="UP001500393"/>
    </source>
</evidence>
<organism evidence="2 3">
    <name type="scientific">Kribbella sancticallisti</name>
    <dbReference type="NCBI Taxonomy" id="460087"/>
    <lineage>
        <taxon>Bacteria</taxon>
        <taxon>Bacillati</taxon>
        <taxon>Actinomycetota</taxon>
        <taxon>Actinomycetes</taxon>
        <taxon>Propionibacteriales</taxon>
        <taxon>Kribbellaceae</taxon>
        <taxon>Kribbella</taxon>
    </lineage>
</organism>
<evidence type="ECO:0000313" key="2">
    <source>
        <dbReference type="EMBL" id="GAA1593094.1"/>
    </source>
</evidence>